<protein>
    <submittedName>
        <fullName evidence="2">Uncharacterized protein</fullName>
    </submittedName>
</protein>
<dbReference type="RefSeq" id="WP_138003688.1">
    <property type="nucleotide sequence ID" value="NZ_QGQD01000086.1"/>
</dbReference>
<gene>
    <name evidence="2" type="ORF">DSM106044_04431</name>
</gene>
<keyword evidence="1" id="KW-1133">Transmembrane helix</keyword>
<proteinExistence type="predicted"/>
<reference evidence="2 3" key="1">
    <citation type="journal article" date="2019" name="Anaerobe">
        <title>Detection of Robinsoniella peoriensis in multiple bone samples of a trauma patient.</title>
        <authorList>
            <person name="Schrottner P."/>
            <person name="Hartwich K."/>
            <person name="Bunk B."/>
            <person name="Schober I."/>
            <person name="Helbig S."/>
            <person name="Rudolph W.W."/>
            <person name="Gunzer F."/>
        </authorList>
    </citation>
    <scope>NUCLEOTIDE SEQUENCE [LARGE SCALE GENOMIC DNA]</scope>
    <source>
        <strain evidence="2 3">DSM 106044</strain>
    </source>
</reference>
<evidence type="ECO:0000313" key="2">
    <source>
        <dbReference type="EMBL" id="TLC98680.1"/>
    </source>
</evidence>
<dbReference type="Proteomes" id="UP000306509">
    <property type="component" value="Unassembled WGS sequence"/>
</dbReference>
<evidence type="ECO:0000256" key="1">
    <source>
        <dbReference type="SAM" id="Phobius"/>
    </source>
</evidence>
<accession>A0A4U8Q1W7</accession>
<evidence type="ECO:0000313" key="3">
    <source>
        <dbReference type="Proteomes" id="UP000306509"/>
    </source>
</evidence>
<keyword evidence="3" id="KW-1185">Reference proteome</keyword>
<feature type="transmembrane region" description="Helical" evidence="1">
    <location>
        <begin position="12"/>
        <end position="28"/>
    </location>
</feature>
<name>A0A4U8Q1W7_9FIRM</name>
<sequence>MKKNCKKIVRMAVWAFVLVIGIGLWMNGCEKKQEEVKKERIGVIAQIMPGYEPGKGDPDQEPQTVLGILPEEKEDEDDDDLEAVPREPAKIRGMYLQLSESAYYFADVESNSLFSLVMTDENEIHNLNGEQISFEELKTGNIVDIYYTGGMMESYPMVCDRVIKMQVVKKGSEADAAANLEQAKNFYCEPDPNEKPGLQIQYIPAEGMEASSNISYRAYEWTVTNEDGTENVEKADSKPAIQYENLEEVEISVDTQELKLVFSKDPEEIIVQRWKAEDRGQDQAKPGEPVLVTRRDKIWMIPKGEAGYVYEVTGKWGEDFVVYGFLIRRR</sequence>
<dbReference type="EMBL" id="QGQD01000086">
    <property type="protein sequence ID" value="TLC98680.1"/>
    <property type="molecule type" value="Genomic_DNA"/>
</dbReference>
<keyword evidence="1" id="KW-0472">Membrane</keyword>
<keyword evidence="1" id="KW-0812">Transmembrane</keyword>
<organism evidence="2 3">
    <name type="scientific">Robinsoniella peoriensis</name>
    <dbReference type="NCBI Taxonomy" id="180332"/>
    <lineage>
        <taxon>Bacteria</taxon>
        <taxon>Bacillati</taxon>
        <taxon>Bacillota</taxon>
        <taxon>Clostridia</taxon>
        <taxon>Lachnospirales</taxon>
        <taxon>Lachnospiraceae</taxon>
        <taxon>Robinsoniella</taxon>
    </lineage>
</organism>
<dbReference type="AlphaFoldDB" id="A0A4U8Q1W7"/>
<comment type="caution">
    <text evidence="2">The sequence shown here is derived from an EMBL/GenBank/DDBJ whole genome shotgun (WGS) entry which is preliminary data.</text>
</comment>